<sequence>MATVIPHMQLSSASISPPPPSPSLPSLTTFPLLKLPRRSTNQRYPLVSFTHKLISSASNNSLDETYASLLDHCAAQKWLSHGKQIHALIIKRHNVDDFTFLATKLVLFYGKCGSLSDAEELFDQMPQISIFAYNALLGAYVSYGETRRAIQLYADMRFLDVRVDAHTCSSVLKACAGEGDAYCGREIHSYMIKLGFLSNDIAVNSLVTVYARCDDLGAVKLLFDRRSGKGDVVLWNLMISTHGLMLFGEMLSAAVTPTTYTFVAALGACKELSSGVQIHALIFKYGLCWDRYVANALLVMYSECSRVDEAERVFIDTDDGDSVSWNSMLAAYVQNGLYDESLDLFREMTMDGRRPDRVAVITALSACGRSRKLLNGMEVHTFALKNGFDLDLRVGNTIIDMYAKCCKTRFMDSAFCRISQKDFISWTTIISGYVQNNDHMKALDSFRDVMNEGICTDRLMIESVLIACRELKSISAVKGIHGYVVRRELSDIVVQNTIVDAYGECGEVDHARNTFELIEMKNVVSWTTMVDCYVQNGLAREALEISHRMVRQGVELDSIAVLSILSAAAIISALRKSKEIHGFLVRRCLHFEGSTASSLVDMYGSCGAVDDARKVFDCAESRDLVLWTSLINGYGMHGQGKMAIELFRKMEAENVSPDHITFLAILCACSHSALVDEGQRFFNTMRCQYGLEPWPQHYACLVDLLGRANRLQEALELVEATEMEPTAAVWCALLGACRIHSDMEVGEIAARKLLEMEPKNAGNYVLISNMFAAAKRWEDVEQVRMKMKFKGLKKDPGCSWMEIGDRLHTFITRDRSHPQCDEIYKKLAEITESLERGASYKAETSYVLHDVEEVEKERMLHGHSERLALAYGLLTTPHRTPIRITKNLRVCGDCHTFTKLVSKHFQREIVVRDANRFHHFKDGSCSCKDFW</sequence>
<reference evidence="6" key="2">
    <citation type="submission" date="2020-08" db="EMBL/GenBank/DDBJ databases">
        <title>Plant Genome Project.</title>
        <authorList>
            <person name="Zhang R.-G."/>
        </authorList>
    </citation>
    <scope>NUCLEOTIDE SEQUENCE</scope>
    <source>
        <strain evidence="6">Huo1</strain>
        <tissue evidence="6">Leaf</tissue>
    </source>
</reference>
<feature type="repeat" description="PPR" evidence="3">
    <location>
        <begin position="129"/>
        <end position="163"/>
    </location>
</feature>
<feature type="repeat" description="PPR" evidence="3">
    <location>
        <begin position="321"/>
        <end position="355"/>
    </location>
</feature>
<dbReference type="InterPro" id="IPR032867">
    <property type="entry name" value="DYW_dom"/>
</dbReference>
<dbReference type="InterPro" id="IPR046848">
    <property type="entry name" value="E_motif"/>
</dbReference>
<dbReference type="GO" id="GO:0009451">
    <property type="term" value="P:RNA modification"/>
    <property type="evidence" value="ECO:0007669"/>
    <property type="project" value="InterPro"/>
</dbReference>
<dbReference type="GO" id="GO:0008270">
    <property type="term" value="F:zinc ion binding"/>
    <property type="evidence" value="ECO:0007669"/>
    <property type="project" value="InterPro"/>
</dbReference>
<dbReference type="AlphaFoldDB" id="A0A8X8WTB2"/>
<dbReference type="Pfam" id="PF14432">
    <property type="entry name" value="DYW_deaminase"/>
    <property type="match status" value="1"/>
</dbReference>
<evidence type="ECO:0000256" key="2">
    <source>
        <dbReference type="ARBA" id="ARBA00022737"/>
    </source>
</evidence>
<name>A0A8X8WTB2_SALSN</name>
<dbReference type="FunFam" id="1.25.40.10:FF:000381">
    <property type="entry name" value="Pentatricopeptide repeat-containing protein"/>
    <property type="match status" value="1"/>
</dbReference>
<dbReference type="EMBL" id="PNBA02000014">
    <property type="protein sequence ID" value="KAG6400838.1"/>
    <property type="molecule type" value="Genomic_DNA"/>
</dbReference>
<dbReference type="PANTHER" id="PTHR47926">
    <property type="entry name" value="PENTATRICOPEPTIDE REPEAT-CONTAINING PROTEIN"/>
    <property type="match status" value="1"/>
</dbReference>
<evidence type="ECO:0000256" key="1">
    <source>
        <dbReference type="ARBA" id="ARBA00006643"/>
    </source>
</evidence>
<organism evidence="6">
    <name type="scientific">Salvia splendens</name>
    <name type="common">Scarlet sage</name>
    <dbReference type="NCBI Taxonomy" id="180675"/>
    <lineage>
        <taxon>Eukaryota</taxon>
        <taxon>Viridiplantae</taxon>
        <taxon>Streptophyta</taxon>
        <taxon>Embryophyta</taxon>
        <taxon>Tracheophyta</taxon>
        <taxon>Spermatophyta</taxon>
        <taxon>Magnoliopsida</taxon>
        <taxon>eudicotyledons</taxon>
        <taxon>Gunneridae</taxon>
        <taxon>Pentapetalae</taxon>
        <taxon>asterids</taxon>
        <taxon>lamiids</taxon>
        <taxon>Lamiales</taxon>
        <taxon>Lamiaceae</taxon>
        <taxon>Nepetoideae</taxon>
        <taxon>Mentheae</taxon>
        <taxon>Salviinae</taxon>
        <taxon>Salvia</taxon>
        <taxon>Salvia subgen. Calosphace</taxon>
        <taxon>core Calosphace</taxon>
    </lineage>
</organism>
<dbReference type="FunFam" id="1.25.40.10:FF:000285">
    <property type="entry name" value="Pentatricopeptide repeat-containing protein, chloroplastic"/>
    <property type="match status" value="1"/>
</dbReference>
<dbReference type="FunFam" id="1.25.40.10:FF:000366">
    <property type="entry name" value="Pentatricopeptide (PPR) repeat-containing protein"/>
    <property type="match status" value="1"/>
</dbReference>
<dbReference type="Pfam" id="PF13041">
    <property type="entry name" value="PPR_2"/>
    <property type="match status" value="2"/>
</dbReference>
<dbReference type="InterPro" id="IPR002885">
    <property type="entry name" value="PPR_rpt"/>
</dbReference>
<dbReference type="PROSITE" id="PS51375">
    <property type="entry name" value="PPR"/>
    <property type="match status" value="5"/>
</dbReference>
<dbReference type="GO" id="GO:0003723">
    <property type="term" value="F:RNA binding"/>
    <property type="evidence" value="ECO:0007669"/>
    <property type="project" value="InterPro"/>
</dbReference>
<dbReference type="Pfam" id="PF20430">
    <property type="entry name" value="Eplus_motif"/>
    <property type="match status" value="1"/>
</dbReference>
<evidence type="ECO:0000256" key="3">
    <source>
        <dbReference type="PROSITE-ProRule" id="PRU00708"/>
    </source>
</evidence>
<feature type="region of interest" description="Disordered" evidence="4">
    <location>
        <begin position="1"/>
        <end position="22"/>
    </location>
</feature>
<evidence type="ECO:0000313" key="6">
    <source>
        <dbReference type="EMBL" id="KAG6400838.1"/>
    </source>
</evidence>
<dbReference type="OrthoDB" id="1846880at2759"/>
<keyword evidence="2" id="KW-0677">Repeat</keyword>
<dbReference type="FunFam" id="1.25.40.10:FF:000073">
    <property type="entry name" value="Pentatricopeptide repeat-containing protein chloroplastic"/>
    <property type="match status" value="1"/>
</dbReference>
<reference evidence="6" key="1">
    <citation type="submission" date="2018-01" db="EMBL/GenBank/DDBJ databases">
        <authorList>
            <person name="Mao J.F."/>
        </authorList>
    </citation>
    <scope>NUCLEOTIDE SEQUENCE</scope>
    <source>
        <strain evidence="6">Huo1</strain>
        <tissue evidence="6">Leaf</tissue>
    </source>
</reference>
<evidence type="ECO:0000256" key="4">
    <source>
        <dbReference type="SAM" id="MobiDB-lite"/>
    </source>
</evidence>
<comment type="caution">
    <text evidence="6">The sequence shown here is derived from an EMBL/GenBank/DDBJ whole genome shotgun (WGS) entry which is preliminary data.</text>
</comment>
<proteinExistence type="inferred from homology"/>
<dbReference type="FunFam" id="1.25.40.10:FF:000031">
    <property type="entry name" value="Pentatricopeptide repeat-containing protein mitochondrial"/>
    <property type="match status" value="1"/>
</dbReference>
<dbReference type="Pfam" id="PF20431">
    <property type="entry name" value="E_motif"/>
    <property type="match status" value="1"/>
</dbReference>
<dbReference type="Gene3D" id="1.25.40.10">
    <property type="entry name" value="Tetratricopeptide repeat domain"/>
    <property type="match status" value="5"/>
</dbReference>
<evidence type="ECO:0000313" key="7">
    <source>
        <dbReference type="Proteomes" id="UP000298416"/>
    </source>
</evidence>
<feature type="repeat" description="PPR" evidence="3">
    <location>
        <begin position="522"/>
        <end position="556"/>
    </location>
</feature>
<dbReference type="InterPro" id="IPR046849">
    <property type="entry name" value="E2_motif"/>
</dbReference>
<dbReference type="PANTHER" id="PTHR47926:SF377">
    <property type="entry name" value="OS04G0469400 PROTEIN"/>
    <property type="match status" value="1"/>
</dbReference>
<feature type="repeat" description="PPR" evidence="3">
    <location>
        <begin position="623"/>
        <end position="657"/>
    </location>
</feature>
<protein>
    <recommendedName>
        <fullName evidence="5">DYW domain-containing protein</fullName>
    </recommendedName>
</protein>
<keyword evidence="7" id="KW-1185">Reference proteome</keyword>
<comment type="similarity">
    <text evidence="1">Belongs to the PPR family. PCMP-H subfamily.</text>
</comment>
<feature type="domain" description="DYW" evidence="5">
    <location>
        <begin position="840"/>
        <end position="931"/>
    </location>
</feature>
<gene>
    <name evidence="6" type="ORF">SASPL_137682</name>
</gene>
<dbReference type="Proteomes" id="UP000298416">
    <property type="component" value="Unassembled WGS sequence"/>
</dbReference>
<feature type="repeat" description="PPR" evidence="3">
    <location>
        <begin position="422"/>
        <end position="456"/>
    </location>
</feature>
<dbReference type="Pfam" id="PF01535">
    <property type="entry name" value="PPR"/>
    <property type="match status" value="6"/>
</dbReference>
<accession>A0A8X8WTB2</accession>
<evidence type="ECO:0000259" key="5">
    <source>
        <dbReference type="Pfam" id="PF14432"/>
    </source>
</evidence>
<dbReference type="InterPro" id="IPR046960">
    <property type="entry name" value="PPR_At4g14850-like_plant"/>
</dbReference>
<dbReference type="InterPro" id="IPR011990">
    <property type="entry name" value="TPR-like_helical_dom_sf"/>
</dbReference>
<dbReference type="NCBIfam" id="TIGR00756">
    <property type="entry name" value="PPR"/>
    <property type="match status" value="5"/>
</dbReference>